<dbReference type="GO" id="GO:0016757">
    <property type="term" value="F:glycosyltransferase activity"/>
    <property type="evidence" value="ECO:0007669"/>
    <property type="project" value="TreeGrafter"/>
</dbReference>
<evidence type="ECO:0000313" key="5">
    <source>
        <dbReference type="Proteomes" id="UP000432516"/>
    </source>
</evidence>
<dbReference type="PANTHER" id="PTHR46401">
    <property type="entry name" value="GLYCOSYLTRANSFERASE WBBK-RELATED"/>
    <property type="match status" value="1"/>
</dbReference>
<dbReference type="RefSeq" id="WP_005857876.1">
    <property type="nucleotide sequence ID" value="NZ_BQOC01000001.1"/>
</dbReference>
<evidence type="ECO:0000256" key="1">
    <source>
        <dbReference type="ARBA" id="ARBA00022679"/>
    </source>
</evidence>
<dbReference type="Proteomes" id="UP001198806">
    <property type="component" value="Unassembled WGS sequence"/>
</dbReference>
<dbReference type="GO" id="GO:0009103">
    <property type="term" value="P:lipopolysaccharide biosynthetic process"/>
    <property type="evidence" value="ECO:0007669"/>
    <property type="project" value="TreeGrafter"/>
</dbReference>
<dbReference type="Gene3D" id="3.40.50.2000">
    <property type="entry name" value="Glycogen Phosphorylase B"/>
    <property type="match status" value="1"/>
</dbReference>
<evidence type="ECO:0000313" key="4">
    <source>
        <dbReference type="EMBL" id="MSB73445.1"/>
    </source>
</evidence>
<sequence>MKILYVHREFSSALNGGTYVMRRNLEMLTNLFGKDNIICHPIARPSINIIALSLLRLGCYGVSKKEEQSIIDTYCNGRFDYVFLEGSLYGKIVRKLYILGAKTIVFEHNVDALMAYQEFLYDHSFTSLIKCYFIKFNEKFSVKYATALIALNKRDCDGFERLYGRRPEMILPITSPKVDLSLVLGLSVVNKPFLLFVGANFYPNIEGAIWFIEHIAPYISLDLRIVGACCENPTLAYKTIPSNVKLDGYVNDLSSYYKSAVAVVAPIFKGSGMKTKVIEAMSYGKSIIGTDEAFQGIECDFSRIGAKCNTAEEFIKAIESLSDNLFNPYTYQVFSDKYETSTVENRLKSFMTTF</sequence>
<comment type="caution">
    <text evidence="3">The sequence shown here is derived from an EMBL/GenBank/DDBJ whole genome shotgun (WGS) entry which is preliminary data.</text>
</comment>
<dbReference type="AlphaFoldDB" id="A0A3E4N0U0"/>
<dbReference type="OrthoDB" id="1059846at2"/>
<dbReference type="Proteomes" id="UP000441609">
    <property type="component" value="Unassembled WGS sequence"/>
</dbReference>
<accession>A0A3E4N0U0</accession>
<dbReference type="PANTHER" id="PTHR46401:SF2">
    <property type="entry name" value="GLYCOSYLTRANSFERASE WBBK-RELATED"/>
    <property type="match status" value="1"/>
</dbReference>
<keyword evidence="1 3" id="KW-0808">Transferase</keyword>
<reference evidence="5 6" key="1">
    <citation type="journal article" date="2019" name="Nat. Med.">
        <title>A library of human gut bacterial isolates paired with longitudinal multiomics data enables mechanistic microbiome research.</title>
        <authorList>
            <person name="Poyet M."/>
            <person name="Groussin M."/>
            <person name="Gibbons S.M."/>
            <person name="Avila-Pacheco J."/>
            <person name="Jiang X."/>
            <person name="Kearney S.M."/>
            <person name="Perrotta A.R."/>
            <person name="Berdy B."/>
            <person name="Zhao S."/>
            <person name="Lieberman T.D."/>
            <person name="Swanson P.K."/>
            <person name="Smith M."/>
            <person name="Roesemann S."/>
            <person name="Alexander J.E."/>
            <person name="Rich S.A."/>
            <person name="Livny J."/>
            <person name="Vlamakis H."/>
            <person name="Clish C."/>
            <person name="Bullock K."/>
            <person name="Deik A."/>
            <person name="Scott J."/>
            <person name="Pierce K.A."/>
            <person name="Xavier R.J."/>
            <person name="Alm E.J."/>
        </authorList>
    </citation>
    <scope>NUCLEOTIDE SEQUENCE [LARGE SCALE GENOMIC DNA]</scope>
    <source>
        <strain evidence="3 5">BIOML-A2</strain>
        <strain evidence="4 6">BIOML-A20</strain>
    </source>
</reference>
<dbReference type="EMBL" id="WKMO01000006">
    <property type="protein sequence ID" value="MSB73445.1"/>
    <property type="molecule type" value="Genomic_DNA"/>
</dbReference>
<evidence type="ECO:0000313" key="3">
    <source>
        <dbReference type="EMBL" id="MRZ57206.1"/>
    </source>
</evidence>
<dbReference type="EMBL" id="WKNE01000033">
    <property type="protein sequence ID" value="MRZ57206.1"/>
    <property type="molecule type" value="Genomic_DNA"/>
</dbReference>
<name>A0A3E4N0U0_PARDI</name>
<dbReference type="GeneID" id="93521749"/>
<dbReference type="SUPFAM" id="SSF53756">
    <property type="entry name" value="UDP-Glycosyltransferase/glycogen phosphorylase"/>
    <property type="match status" value="1"/>
</dbReference>
<organism evidence="3 5">
    <name type="scientific">Parabacteroides distasonis</name>
    <dbReference type="NCBI Taxonomy" id="823"/>
    <lineage>
        <taxon>Bacteria</taxon>
        <taxon>Pseudomonadati</taxon>
        <taxon>Bacteroidota</taxon>
        <taxon>Bacteroidia</taxon>
        <taxon>Bacteroidales</taxon>
        <taxon>Tannerellaceae</taxon>
        <taxon>Parabacteroides</taxon>
    </lineage>
</organism>
<gene>
    <name evidence="3" type="ORF">GKD68_21180</name>
    <name evidence="4" type="ORF">GKD70_09140</name>
    <name evidence="2" type="ORF">LI194_04230</name>
</gene>
<reference evidence="2" key="2">
    <citation type="submission" date="2021-10" db="EMBL/GenBank/DDBJ databases">
        <title>Collection of gut derived symbiotic bacterial strains cultured from healthy donors.</title>
        <authorList>
            <person name="Lin H."/>
            <person name="Littmann E."/>
            <person name="Kohout C."/>
            <person name="Pamer E.G."/>
        </authorList>
    </citation>
    <scope>NUCLEOTIDE SEQUENCE</scope>
    <source>
        <strain evidence="2">DFI.2.94</strain>
    </source>
</reference>
<evidence type="ECO:0000313" key="6">
    <source>
        <dbReference type="Proteomes" id="UP000441609"/>
    </source>
</evidence>
<dbReference type="EMBL" id="JAJCNI010000003">
    <property type="protein sequence ID" value="MCB6517002.1"/>
    <property type="molecule type" value="Genomic_DNA"/>
</dbReference>
<dbReference type="Pfam" id="PF13692">
    <property type="entry name" value="Glyco_trans_1_4"/>
    <property type="match status" value="1"/>
</dbReference>
<dbReference type="Proteomes" id="UP000432516">
    <property type="component" value="Unassembled WGS sequence"/>
</dbReference>
<evidence type="ECO:0000313" key="2">
    <source>
        <dbReference type="EMBL" id="MCB6517002.1"/>
    </source>
</evidence>
<proteinExistence type="predicted"/>
<protein>
    <submittedName>
        <fullName evidence="2 3">Glycosyltransferase</fullName>
    </submittedName>
</protein>